<name>A0A1J1ECE2_9FLAO</name>
<dbReference type="PANTHER" id="PTHR11705">
    <property type="entry name" value="PROTEASE FAMILY M14 CARBOXYPEPTIDASE A,B"/>
    <property type="match status" value="1"/>
</dbReference>
<dbReference type="AlphaFoldDB" id="A0A1J1ECE2"/>
<evidence type="ECO:0000256" key="3">
    <source>
        <dbReference type="ARBA" id="ARBA00022670"/>
    </source>
</evidence>
<dbReference type="Proteomes" id="UP000243197">
    <property type="component" value="Chromosome"/>
</dbReference>
<comment type="caution">
    <text evidence="7">Lacks conserved residue(s) required for the propagation of feature annotation.</text>
</comment>
<dbReference type="KEGG" id="ise:JBKA6_1163"/>
<dbReference type="Gene3D" id="3.40.630.10">
    <property type="entry name" value="Zn peptidases"/>
    <property type="match status" value="1"/>
</dbReference>
<sequence length="390" mass="45092">MENELYNINKSYDVYKETSITNRVFKHIDIMNVLTKHENSSLFEIKTIGKSVQGREIKSVSFGRGSIRVMIWSQMHGNEPTGTSSLMDILNFFNSENGDYLLEKLRILIIPMLNPDGAELYQRRNAQGIDINRDALQLQSPEGKILMREIENFNPDFSFNLHDQQRAYSVGNTKETATISFLSPSENYERSITDNRKETMSIICYMNSFLQNFIPRNIGRYTDTFYPTAFGDNLQRWNYKNILIESGGFKNDIDKQQVRKFNFLALLSGFYFIAFGSDKTIDYKNYFNIPNNDKNICDTIVRDVTIVNKSTESIVDIGIMNNELWIERNNTLEIKARIEQIGDLSNFGAYREIDAKRALFKNIDEEKPLTFMQEASFKIGDLTIINGNIV</sequence>
<dbReference type="InterPro" id="IPR000834">
    <property type="entry name" value="Peptidase_M14"/>
</dbReference>
<comment type="cofactor">
    <cofactor evidence="1">
        <name>Zn(2+)</name>
        <dbReference type="ChEBI" id="CHEBI:29105"/>
    </cofactor>
</comment>
<evidence type="ECO:0000256" key="1">
    <source>
        <dbReference type="ARBA" id="ARBA00001947"/>
    </source>
</evidence>
<dbReference type="PANTHER" id="PTHR11705:SF143">
    <property type="entry name" value="SLL0236 PROTEIN"/>
    <property type="match status" value="1"/>
</dbReference>
<evidence type="ECO:0000256" key="6">
    <source>
        <dbReference type="ARBA" id="ARBA00023049"/>
    </source>
</evidence>
<evidence type="ECO:0000313" key="10">
    <source>
        <dbReference type="Proteomes" id="UP000243197"/>
    </source>
</evidence>
<evidence type="ECO:0000256" key="5">
    <source>
        <dbReference type="ARBA" id="ARBA00022833"/>
    </source>
</evidence>
<evidence type="ECO:0000313" key="9">
    <source>
        <dbReference type="EMBL" id="BAV95176.1"/>
    </source>
</evidence>
<dbReference type="SMART" id="SM00631">
    <property type="entry name" value="Zn_pept"/>
    <property type="match status" value="1"/>
</dbReference>
<evidence type="ECO:0000259" key="8">
    <source>
        <dbReference type="PROSITE" id="PS52035"/>
    </source>
</evidence>
<dbReference type="GO" id="GO:0006508">
    <property type="term" value="P:proteolysis"/>
    <property type="evidence" value="ECO:0007669"/>
    <property type="project" value="UniProtKB-KW"/>
</dbReference>
<feature type="domain" description="Peptidase M14" evidence="8">
    <location>
        <begin position="11"/>
        <end position="273"/>
    </location>
</feature>
<gene>
    <name evidence="9" type="ORF">JBKA6_1163</name>
</gene>
<accession>A0A1J1ECE2</accession>
<dbReference type="GO" id="GO:0004181">
    <property type="term" value="F:metallocarboxypeptidase activity"/>
    <property type="evidence" value="ECO:0007669"/>
    <property type="project" value="InterPro"/>
</dbReference>
<dbReference type="EMBL" id="AP014564">
    <property type="protein sequence ID" value="BAV95176.1"/>
    <property type="molecule type" value="Genomic_DNA"/>
</dbReference>
<keyword evidence="3" id="KW-0645">Protease</keyword>
<dbReference type="RefSeq" id="WP_096686754.1">
    <property type="nucleotide sequence ID" value="NZ_AP014564.1"/>
</dbReference>
<dbReference type="SUPFAM" id="SSF53187">
    <property type="entry name" value="Zn-dependent exopeptidases"/>
    <property type="match status" value="1"/>
</dbReference>
<keyword evidence="5" id="KW-0862">Zinc</keyword>
<reference evidence="9 10" key="1">
    <citation type="submission" date="2014-03" db="EMBL/GenBank/DDBJ databases">
        <title>complete genome sequence of Flavobacteriaceae bacterium JBKA-6.</title>
        <authorList>
            <person name="Takano T."/>
            <person name="Nakamura Y."/>
            <person name="Takuma S."/>
            <person name="Yasuike M."/>
            <person name="Matsuyama T."/>
            <person name="Sakai T."/>
            <person name="Fujiwara A."/>
            <person name="Kimoto K."/>
            <person name="Fukuda Y."/>
            <person name="Kondo H."/>
            <person name="Hirono I."/>
            <person name="Nakayasu C."/>
        </authorList>
    </citation>
    <scope>NUCLEOTIDE SEQUENCE [LARGE SCALE GENOMIC DNA]</scope>
    <source>
        <strain evidence="9 10">JBKA-6</strain>
    </source>
</reference>
<keyword evidence="9" id="KW-0121">Carboxypeptidase</keyword>
<evidence type="ECO:0000256" key="4">
    <source>
        <dbReference type="ARBA" id="ARBA00022801"/>
    </source>
</evidence>
<keyword evidence="10" id="KW-1185">Reference proteome</keyword>
<organism evidence="9 10">
    <name type="scientific">Ichthyobacterium seriolicida</name>
    <dbReference type="NCBI Taxonomy" id="242600"/>
    <lineage>
        <taxon>Bacteria</taxon>
        <taxon>Pseudomonadati</taxon>
        <taxon>Bacteroidota</taxon>
        <taxon>Flavobacteriia</taxon>
        <taxon>Flavobacteriales</taxon>
        <taxon>Ichthyobacteriaceae</taxon>
        <taxon>Ichthyobacterium</taxon>
    </lineage>
</organism>
<dbReference type="PROSITE" id="PS52035">
    <property type="entry name" value="PEPTIDASE_M14"/>
    <property type="match status" value="1"/>
</dbReference>
<dbReference type="OrthoDB" id="1119199at2"/>
<dbReference type="GO" id="GO:0008270">
    <property type="term" value="F:zinc ion binding"/>
    <property type="evidence" value="ECO:0007669"/>
    <property type="project" value="InterPro"/>
</dbReference>
<comment type="similarity">
    <text evidence="2 7">Belongs to the peptidase M14 family.</text>
</comment>
<proteinExistence type="inferred from homology"/>
<dbReference type="Pfam" id="PF00246">
    <property type="entry name" value="Peptidase_M14"/>
    <property type="match status" value="1"/>
</dbReference>
<evidence type="ECO:0000256" key="7">
    <source>
        <dbReference type="PROSITE-ProRule" id="PRU01379"/>
    </source>
</evidence>
<evidence type="ECO:0000256" key="2">
    <source>
        <dbReference type="ARBA" id="ARBA00005988"/>
    </source>
</evidence>
<keyword evidence="6" id="KW-0482">Metalloprotease</keyword>
<keyword evidence="4" id="KW-0378">Hydrolase</keyword>
<protein>
    <submittedName>
        <fullName evidence="9">Peptidase M14 carboxypeptidase A</fullName>
    </submittedName>
</protein>
<dbReference type="GO" id="GO:0005615">
    <property type="term" value="C:extracellular space"/>
    <property type="evidence" value="ECO:0007669"/>
    <property type="project" value="TreeGrafter"/>
</dbReference>